<dbReference type="InterPro" id="IPR001926">
    <property type="entry name" value="TrpB-like_PALP"/>
</dbReference>
<protein>
    <recommendedName>
        <fullName evidence="11">Threonine dehydratase</fullName>
        <ecNumber evidence="11">4.3.1.19</ecNumber>
    </recommendedName>
    <alternativeName>
        <fullName evidence="11">Threonine deaminase</fullName>
    </alternativeName>
</protein>
<evidence type="ECO:0000256" key="5">
    <source>
        <dbReference type="ARBA" id="ARBA00022605"/>
    </source>
</evidence>
<keyword evidence="9 11" id="KW-0456">Lyase</keyword>
<keyword evidence="10 11" id="KW-0100">Branched-chain amino acid biosynthesis</keyword>
<dbReference type="SUPFAM" id="SSF55021">
    <property type="entry name" value="ACT-like"/>
    <property type="match status" value="2"/>
</dbReference>
<evidence type="ECO:0000256" key="2">
    <source>
        <dbReference type="ARBA" id="ARBA00001933"/>
    </source>
</evidence>
<dbReference type="Proteomes" id="UP000694930">
    <property type="component" value="Chromosome 9"/>
</dbReference>
<evidence type="ECO:0000256" key="9">
    <source>
        <dbReference type="ARBA" id="ARBA00023239"/>
    </source>
</evidence>
<dbReference type="InterPro" id="IPR036052">
    <property type="entry name" value="TrpB-like_PALP_sf"/>
</dbReference>
<evidence type="ECO:0000256" key="10">
    <source>
        <dbReference type="ARBA" id="ARBA00023304"/>
    </source>
</evidence>
<evidence type="ECO:0000256" key="1">
    <source>
        <dbReference type="ARBA" id="ARBA00001274"/>
    </source>
</evidence>
<accession>A0ABM1HIW8</accession>
<dbReference type="InterPro" id="IPR050147">
    <property type="entry name" value="Ser/Thr_Dehydratase"/>
</dbReference>
<dbReference type="CDD" id="cd04907">
    <property type="entry name" value="ACT_ThrD-I_2"/>
    <property type="match status" value="1"/>
</dbReference>
<keyword evidence="7" id="KW-0677">Repeat</keyword>
<evidence type="ECO:0000256" key="7">
    <source>
        <dbReference type="ARBA" id="ARBA00022737"/>
    </source>
</evidence>
<evidence type="ECO:0000256" key="4">
    <source>
        <dbReference type="ARBA" id="ARBA00010869"/>
    </source>
</evidence>
<evidence type="ECO:0000256" key="11">
    <source>
        <dbReference type="RuleBase" id="RU362012"/>
    </source>
</evidence>
<dbReference type="NCBIfam" id="TIGR01124">
    <property type="entry name" value="ilvA_2Cterm"/>
    <property type="match status" value="1"/>
</dbReference>
<comment type="pathway">
    <text evidence="3 11">Amino-acid biosynthesis; L-isoleucine biosynthesis; 2-oxobutanoate from L-threonine: step 1/1.</text>
</comment>
<dbReference type="Gene3D" id="3.40.50.1100">
    <property type="match status" value="2"/>
</dbReference>
<proteinExistence type="inferred from homology"/>
<dbReference type="PROSITE" id="PS00165">
    <property type="entry name" value="DEHYDRATASE_SER_THR"/>
    <property type="match status" value="1"/>
</dbReference>
<dbReference type="GeneID" id="107029285"/>
<comment type="cofactor">
    <cofactor evidence="2 11">
        <name>pyridoxal 5'-phosphate</name>
        <dbReference type="ChEBI" id="CHEBI:597326"/>
    </cofactor>
</comment>
<dbReference type="PANTHER" id="PTHR48078">
    <property type="entry name" value="THREONINE DEHYDRATASE, MITOCHONDRIAL-RELATED"/>
    <property type="match status" value="1"/>
</dbReference>
<evidence type="ECO:0000259" key="12">
    <source>
        <dbReference type="PROSITE" id="PS51672"/>
    </source>
</evidence>
<dbReference type="InterPro" id="IPR001721">
    <property type="entry name" value="TD_ACT-like"/>
</dbReference>
<dbReference type="InterPro" id="IPR038110">
    <property type="entry name" value="TD_ACT-like_sf"/>
</dbReference>
<gene>
    <name evidence="14" type="primary">LOC107029285</name>
</gene>
<dbReference type="InterPro" id="IPR000634">
    <property type="entry name" value="Ser/Thr_deHydtase_PyrdxlP-BS"/>
</dbReference>
<sequence length="595" mass="64819">MEFLCLAPTRSFSTNPKSTKVIPSDHTSTTSRIFMYQNMRGSTIRPSALPLKMSRIVSVPDITAPVENVPAILPKVDPGELIVNKPTGGDSDELFQYLVDILASPVYDVAIESPLELAEKLSARLGVNFYIKREDKQTVFSFKLRGAYNMMSNLSREELDKGVITASAGNHAQGVALAGQKLDCVAKIVMPTTTPQIKVDAVRALGGDVVLHGETFDEAQTHALELSEKDGLKYIPPFDDPGVIKGQGTIGTEINRQLKDIHAVFIPVGGGGLIAGVATFFKQIAPNTKIIGVEPYGAASMTLSLHEGHRVKLSNVDTFADGVAVALVGEYTFAKCQELIDGMVLVANDGISAAIKDVYDEGRNILETSGAVAIAGAAAYCEFYKIKNENIVAIASGANMDFSKLHKVTELAGLGSGKEALLATFMVEQQGSFKTFVGLVGSLNFTELTYRFTSERKNALILYRVNVDKESDLEKMIEDMKSSNMTTLNLSHNELVVDHLKHLVGGSANISDEIFGEFIVPEKAETLKTFLDAFSPRWNITLCRYRNQGDINASLLMGFQVPQSEMDEFKNQADKLGYPYELDNYNEAFNIVVAE</sequence>
<feature type="domain" description="ACT-like" evidence="12">
    <location>
        <begin position="514"/>
        <end position="585"/>
    </location>
</feature>
<evidence type="ECO:0000256" key="6">
    <source>
        <dbReference type="ARBA" id="ARBA00022624"/>
    </source>
</evidence>
<dbReference type="SUPFAM" id="SSF53686">
    <property type="entry name" value="Tryptophan synthase beta subunit-like PLP-dependent enzymes"/>
    <property type="match status" value="1"/>
</dbReference>
<dbReference type="InterPro" id="IPR005787">
    <property type="entry name" value="Thr_deHydtase_biosynth"/>
</dbReference>
<dbReference type="Pfam" id="PF00291">
    <property type="entry name" value="PALP"/>
    <property type="match status" value="1"/>
</dbReference>
<evidence type="ECO:0000256" key="3">
    <source>
        <dbReference type="ARBA" id="ARBA00004810"/>
    </source>
</evidence>
<dbReference type="Pfam" id="PF00585">
    <property type="entry name" value="Thr_dehydrat_C"/>
    <property type="match status" value="2"/>
</dbReference>
<dbReference type="PROSITE" id="PS51672">
    <property type="entry name" value="ACT_LIKE"/>
    <property type="match status" value="2"/>
</dbReference>
<keyword evidence="5 11" id="KW-0028">Amino-acid biosynthesis</keyword>
<reference evidence="13" key="1">
    <citation type="journal article" date="2014" name="Nat. Genet.">
        <title>The genome of the stress-tolerant wild tomato species Solanum pennellii.</title>
        <authorList>
            <person name="Bolger A."/>
            <person name="Scossa F."/>
            <person name="Bolger M.E."/>
            <person name="Lanz C."/>
            <person name="Maumus F."/>
            <person name="Tohge T."/>
            <person name="Quesneville H."/>
            <person name="Alseekh S."/>
            <person name="Sorensen I."/>
            <person name="Lichtenstein G."/>
            <person name="Fich E.A."/>
            <person name="Conte M."/>
            <person name="Keller H."/>
            <person name="Schneeberger K."/>
            <person name="Schwacke R."/>
            <person name="Ofner I."/>
            <person name="Vrebalov J."/>
            <person name="Xu Y."/>
            <person name="Osorio S."/>
            <person name="Aflitos S.A."/>
            <person name="Schijlen E."/>
            <person name="Jimenez-Gomez J.M."/>
            <person name="Ryngajllo M."/>
            <person name="Kimura S."/>
            <person name="Kumar R."/>
            <person name="Koenig D."/>
            <person name="Headland L.R."/>
            <person name="Maloof J.N."/>
            <person name="Sinha N."/>
            <person name="van Ham R.C."/>
            <person name="Lankhorst R.K."/>
            <person name="Mao L."/>
            <person name="Vogel A."/>
            <person name="Arsova B."/>
            <person name="Panstruga R."/>
            <person name="Fei Z."/>
            <person name="Rose J.K."/>
            <person name="Zamir D."/>
            <person name="Carrari F."/>
            <person name="Giovannoni J.J."/>
            <person name="Weigel D."/>
            <person name="Usadel B."/>
            <person name="Fernie A.R."/>
        </authorList>
    </citation>
    <scope>NUCLEOTIDE SEQUENCE [LARGE SCALE GENOMIC DNA]</scope>
    <source>
        <strain evidence="13">cv. LA0716</strain>
    </source>
</reference>
<dbReference type="RefSeq" id="XP_015086154.1">
    <property type="nucleotide sequence ID" value="XM_015230668.2"/>
</dbReference>
<keyword evidence="13" id="KW-1185">Reference proteome</keyword>
<keyword evidence="8 11" id="KW-0663">Pyridoxal phosphate</keyword>
<evidence type="ECO:0000313" key="13">
    <source>
        <dbReference type="Proteomes" id="UP000694930"/>
    </source>
</evidence>
<dbReference type="CDD" id="cd01562">
    <property type="entry name" value="Thr-dehyd"/>
    <property type="match status" value="1"/>
</dbReference>
<dbReference type="PANTHER" id="PTHR48078:SF10">
    <property type="entry name" value="THREONINE DEHYDRATASE 2 BIOSYNTHETIC, CHLOROPLASTIC"/>
    <property type="match status" value="1"/>
</dbReference>
<dbReference type="EC" id="4.3.1.19" evidence="11"/>
<dbReference type="NCBIfam" id="NF006674">
    <property type="entry name" value="PRK09224.1"/>
    <property type="match status" value="1"/>
</dbReference>
<feature type="domain" description="ACT-like" evidence="12">
    <location>
        <begin position="420"/>
        <end position="492"/>
    </location>
</feature>
<name>A0ABM1HIW8_SOLPN</name>
<dbReference type="InterPro" id="IPR045865">
    <property type="entry name" value="ACT-like_dom_sf"/>
</dbReference>
<comment type="similarity">
    <text evidence="4 11">Belongs to the serine/threonine dehydratase family.</text>
</comment>
<comment type="catalytic activity">
    <reaction evidence="1 11">
        <text>L-threonine = 2-oxobutanoate + NH4(+)</text>
        <dbReference type="Rhea" id="RHEA:22108"/>
        <dbReference type="ChEBI" id="CHEBI:16763"/>
        <dbReference type="ChEBI" id="CHEBI:28938"/>
        <dbReference type="ChEBI" id="CHEBI:57926"/>
        <dbReference type="EC" id="4.3.1.19"/>
    </reaction>
</comment>
<organism evidence="13 14">
    <name type="scientific">Solanum pennellii</name>
    <name type="common">Tomato</name>
    <name type="synonym">Lycopersicon pennellii</name>
    <dbReference type="NCBI Taxonomy" id="28526"/>
    <lineage>
        <taxon>Eukaryota</taxon>
        <taxon>Viridiplantae</taxon>
        <taxon>Streptophyta</taxon>
        <taxon>Embryophyta</taxon>
        <taxon>Tracheophyta</taxon>
        <taxon>Spermatophyta</taxon>
        <taxon>Magnoliopsida</taxon>
        <taxon>eudicotyledons</taxon>
        <taxon>Gunneridae</taxon>
        <taxon>Pentapetalae</taxon>
        <taxon>asterids</taxon>
        <taxon>lamiids</taxon>
        <taxon>Solanales</taxon>
        <taxon>Solanaceae</taxon>
        <taxon>Solanoideae</taxon>
        <taxon>Solaneae</taxon>
        <taxon>Solanum</taxon>
        <taxon>Solanum subgen. Lycopersicon</taxon>
    </lineage>
</organism>
<evidence type="ECO:0000256" key="8">
    <source>
        <dbReference type="ARBA" id="ARBA00022898"/>
    </source>
</evidence>
<dbReference type="Gene3D" id="3.40.1020.10">
    <property type="entry name" value="Biosynthetic Threonine Deaminase, Domain 3"/>
    <property type="match status" value="1"/>
</dbReference>
<reference evidence="14" key="2">
    <citation type="submission" date="2025-08" db="UniProtKB">
        <authorList>
            <consortium name="RefSeq"/>
        </authorList>
    </citation>
    <scope>IDENTIFICATION</scope>
</reference>
<evidence type="ECO:0000313" key="14">
    <source>
        <dbReference type="RefSeq" id="XP_015086154.1"/>
    </source>
</evidence>
<keyword evidence="6 11" id="KW-0412">Isoleucine biosynthesis</keyword>